<dbReference type="InterPro" id="IPR027417">
    <property type="entry name" value="P-loop_NTPase"/>
</dbReference>
<dbReference type="EMBL" id="BAAAUF010000058">
    <property type="protein sequence ID" value="GAA3066271.1"/>
    <property type="molecule type" value="Genomic_DNA"/>
</dbReference>
<accession>A0ABP6LXR2</accession>
<reference evidence="2" key="1">
    <citation type="journal article" date="2019" name="Int. J. Syst. Evol. Microbiol.">
        <title>The Global Catalogue of Microorganisms (GCM) 10K type strain sequencing project: providing services to taxonomists for standard genome sequencing and annotation.</title>
        <authorList>
            <consortium name="The Broad Institute Genomics Platform"/>
            <consortium name="The Broad Institute Genome Sequencing Center for Infectious Disease"/>
            <person name="Wu L."/>
            <person name="Ma J."/>
        </authorList>
    </citation>
    <scope>NUCLEOTIDE SEQUENCE [LARGE SCALE GENOMIC DNA]</scope>
    <source>
        <strain evidence="2">JCM 9091</strain>
    </source>
</reference>
<evidence type="ECO:0000313" key="2">
    <source>
        <dbReference type="Proteomes" id="UP001501532"/>
    </source>
</evidence>
<dbReference type="Pfam" id="PF13671">
    <property type="entry name" value="AAA_33"/>
    <property type="match status" value="1"/>
</dbReference>
<comment type="caution">
    <text evidence="1">The sequence shown here is derived from an EMBL/GenBank/DDBJ whole genome shotgun (WGS) entry which is preliminary data.</text>
</comment>
<organism evidence="1 2">
    <name type="scientific">Streptomyces glomeratus</name>
    <dbReference type="NCBI Taxonomy" id="284452"/>
    <lineage>
        <taxon>Bacteria</taxon>
        <taxon>Bacillati</taxon>
        <taxon>Actinomycetota</taxon>
        <taxon>Actinomycetes</taxon>
        <taxon>Kitasatosporales</taxon>
        <taxon>Streptomycetaceae</taxon>
        <taxon>Streptomyces</taxon>
    </lineage>
</organism>
<dbReference type="Proteomes" id="UP001501532">
    <property type="component" value="Unassembled WGS sequence"/>
</dbReference>
<protein>
    <submittedName>
        <fullName evidence="1">AAA family ATPase</fullName>
    </submittedName>
</protein>
<evidence type="ECO:0000313" key="1">
    <source>
        <dbReference type="EMBL" id="GAA3066271.1"/>
    </source>
</evidence>
<name>A0ABP6LXR2_9ACTN</name>
<sequence length="213" mass="23605">MEFGVPQAARHADPARWARAGHGSGAGRITLIVWVNGAFGSGKTTLVDELRPRWPEALVYDPEMVGYVLREIVEVPTGDFQDLRLWRREVASLAVGLVEEYHRPLLIPMTLVDPGYAGEIFGVLKDAGIEVHHFFLKVPREVLEKRIDGRSVTPDSPEQDERVRRWCKARVERCMAAADTLPSDTVVLDGELTPQELADQVLARFRAGGPSGA</sequence>
<keyword evidence="2" id="KW-1185">Reference proteome</keyword>
<gene>
    <name evidence="1" type="ORF">GCM10010448_57110</name>
</gene>
<dbReference type="SUPFAM" id="SSF52540">
    <property type="entry name" value="P-loop containing nucleoside triphosphate hydrolases"/>
    <property type="match status" value="1"/>
</dbReference>
<proteinExistence type="predicted"/>
<dbReference type="Gene3D" id="3.40.50.300">
    <property type="entry name" value="P-loop containing nucleotide triphosphate hydrolases"/>
    <property type="match status" value="1"/>
</dbReference>